<name>A0ABQ3HDL9_9NEIS</name>
<proteinExistence type="predicted"/>
<protein>
    <recommendedName>
        <fullName evidence="3">BrnA antitoxin family protein</fullName>
    </recommendedName>
</protein>
<evidence type="ECO:0000313" key="2">
    <source>
        <dbReference type="Proteomes" id="UP000662678"/>
    </source>
</evidence>
<dbReference type="Pfam" id="PF14384">
    <property type="entry name" value="BrnA_antitoxin"/>
    <property type="match status" value="1"/>
</dbReference>
<dbReference type="Proteomes" id="UP000662678">
    <property type="component" value="Unassembled WGS sequence"/>
</dbReference>
<dbReference type="RefSeq" id="WP_189354897.1">
    <property type="nucleotide sequence ID" value="NZ_BMYP01000078.1"/>
</dbReference>
<dbReference type="EMBL" id="BMYP01000078">
    <property type="protein sequence ID" value="GHD82281.1"/>
    <property type="molecule type" value="Genomic_DNA"/>
</dbReference>
<accession>A0ABQ3HDL9</accession>
<evidence type="ECO:0008006" key="3">
    <source>
        <dbReference type="Google" id="ProtNLM"/>
    </source>
</evidence>
<organism evidence="1 2">
    <name type="scientific">Vogesella fluminis</name>
    <dbReference type="NCBI Taxonomy" id="1069161"/>
    <lineage>
        <taxon>Bacteria</taxon>
        <taxon>Pseudomonadati</taxon>
        <taxon>Pseudomonadota</taxon>
        <taxon>Betaproteobacteria</taxon>
        <taxon>Neisseriales</taxon>
        <taxon>Chromobacteriaceae</taxon>
        <taxon>Vogesella</taxon>
    </lineage>
</organism>
<keyword evidence="2" id="KW-1185">Reference proteome</keyword>
<gene>
    <name evidence="1" type="ORF">GCM10011419_29590</name>
</gene>
<reference evidence="2" key="1">
    <citation type="journal article" date="2019" name="Int. J. Syst. Evol. Microbiol.">
        <title>The Global Catalogue of Microorganisms (GCM) 10K type strain sequencing project: providing services to taxonomists for standard genome sequencing and annotation.</title>
        <authorList>
            <consortium name="The Broad Institute Genomics Platform"/>
            <consortium name="The Broad Institute Genome Sequencing Center for Infectious Disease"/>
            <person name="Wu L."/>
            <person name="Ma J."/>
        </authorList>
    </citation>
    <scope>NUCLEOTIDE SEQUENCE [LARGE SCALE GENOMIC DNA]</scope>
    <source>
        <strain evidence="2">KCTC 23713</strain>
    </source>
</reference>
<comment type="caution">
    <text evidence="1">The sequence shown here is derived from an EMBL/GenBank/DDBJ whole genome shotgun (WGS) entry which is preliminary data.</text>
</comment>
<dbReference type="InterPro" id="IPR025528">
    <property type="entry name" value="BrnA_antitoxin"/>
</dbReference>
<sequence length="91" mass="10130">MNKRTPLIDEQGEVRELTAEDMRQFQPAAEVLPASLLKKLGVRGGQKAPTKERITIRLSPDVVSAFRATGDGWQSRIDAALQTYLKEHKVA</sequence>
<evidence type="ECO:0000313" key="1">
    <source>
        <dbReference type="EMBL" id="GHD82281.1"/>
    </source>
</evidence>